<dbReference type="Pfam" id="PF01165">
    <property type="entry name" value="Ribosomal_S21"/>
    <property type="match status" value="1"/>
</dbReference>
<reference evidence="7" key="1">
    <citation type="submission" date="2022-08" db="EMBL/GenBank/DDBJ databases">
        <authorList>
            <person name="Gutierrez-Valencia J."/>
        </authorList>
    </citation>
    <scope>NUCLEOTIDE SEQUENCE</scope>
</reference>
<dbReference type="GO" id="GO:1990904">
    <property type="term" value="C:ribonucleoprotein complex"/>
    <property type="evidence" value="ECO:0007669"/>
    <property type="project" value="UniProtKB-KW"/>
</dbReference>
<dbReference type="Pfam" id="PF23086">
    <property type="entry name" value="Tudor_Coilin"/>
    <property type="match status" value="1"/>
</dbReference>
<dbReference type="InterPro" id="IPR005174">
    <property type="entry name" value="KIB1-4_b-propeller"/>
</dbReference>
<accession>A0AAV0HZA6</accession>
<comment type="caution">
    <text evidence="7">The sequence shown here is derived from an EMBL/GenBank/DDBJ whole genome shotgun (WGS) entry which is preliminary data.</text>
</comment>
<evidence type="ECO:0000256" key="2">
    <source>
        <dbReference type="ARBA" id="ARBA00022980"/>
    </source>
</evidence>
<evidence type="ECO:0000259" key="6">
    <source>
        <dbReference type="Pfam" id="PF23086"/>
    </source>
</evidence>
<feature type="compositionally biased region" description="Polar residues" evidence="4">
    <location>
        <begin position="303"/>
        <end position="332"/>
    </location>
</feature>
<evidence type="ECO:0000259" key="5">
    <source>
        <dbReference type="Pfam" id="PF03478"/>
    </source>
</evidence>
<dbReference type="AlphaFoldDB" id="A0AAV0HZA6"/>
<keyword evidence="8" id="KW-1185">Reference proteome</keyword>
<feature type="region of interest" description="Disordered" evidence="4">
    <location>
        <begin position="303"/>
        <end position="343"/>
    </location>
</feature>
<keyword evidence="2" id="KW-0689">Ribosomal protein</keyword>
<evidence type="ECO:0000256" key="3">
    <source>
        <dbReference type="ARBA" id="ARBA00023274"/>
    </source>
</evidence>
<feature type="compositionally biased region" description="Polar residues" evidence="4">
    <location>
        <begin position="161"/>
        <end position="186"/>
    </location>
</feature>
<dbReference type="EMBL" id="CAMGYJ010000003">
    <property type="protein sequence ID" value="CAI0390274.1"/>
    <property type="molecule type" value="Genomic_DNA"/>
</dbReference>
<dbReference type="InterPro" id="IPR001911">
    <property type="entry name" value="Ribosomal_bS21"/>
</dbReference>
<feature type="region of interest" description="Disordered" evidence="4">
    <location>
        <begin position="809"/>
        <end position="833"/>
    </location>
</feature>
<feature type="domain" description="Coilin tudor" evidence="6">
    <location>
        <begin position="197"/>
        <end position="299"/>
    </location>
</feature>
<dbReference type="InterPro" id="IPR056398">
    <property type="entry name" value="Tudor_Coilin"/>
</dbReference>
<proteinExistence type="inferred from homology"/>
<feature type="compositionally biased region" description="Basic and acidic residues" evidence="4">
    <location>
        <begin position="333"/>
        <end position="343"/>
    </location>
</feature>
<dbReference type="PANTHER" id="PTHR33127">
    <property type="entry name" value="TRANSMEMBRANE PROTEIN"/>
    <property type="match status" value="1"/>
</dbReference>
<evidence type="ECO:0000313" key="8">
    <source>
        <dbReference type="Proteomes" id="UP001154282"/>
    </source>
</evidence>
<protein>
    <recommendedName>
        <fullName evidence="9">DUF295 domain-containing protein</fullName>
    </recommendedName>
</protein>
<name>A0AAV0HZA6_9ROSI</name>
<dbReference type="GO" id="GO:0005840">
    <property type="term" value="C:ribosome"/>
    <property type="evidence" value="ECO:0007669"/>
    <property type="project" value="UniProtKB-KW"/>
</dbReference>
<dbReference type="Proteomes" id="UP001154282">
    <property type="component" value="Unassembled WGS sequence"/>
</dbReference>
<evidence type="ECO:0000313" key="7">
    <source>
        <dbReference type="EMBL" id="CAI0390274.1"/>
    </source>
</evidence>
<dbReference type="Pfam" id="PF03478">
    <property type="entry name" value="Beta-prop_KIB1-4"/>
    <property type="match status" value="2"/>
</dbReference>
<comment type="similarity">
    <text evidence="1">Belongs to the bacterial ribosomal protein bS21 family.</text>
</comment>
<keyword evidence="3" id="KW-0687">Ribonucleoprotein</keyword>
<evidence type="ECO:0000256" key="4">
    <source>
        <dbReference type="SAM" id="MobiDB-lite"/>
    </source>
</evidence>
<dbReference type="PANTHER" id="PTHR33127:SF5">
    <property type="entry name" value="TRANSMEMBRANE PROTEIN"/>
    <property type="match status" value="1"/>
</dbReference>
<feature type="domain" description="KIB1-4 beta-propeller" evidence="5">
    <location>
        <begin position="874"/>
        <end position="1125"/>
    </location>
</feature>
<feature type="region of interest" description="Disordered" evidence="4">
    <location>
        <begin position="127"/>
        <end position="193"/>
    </location>
</feature>
<feature type="domain" description="KIB1-4 beta-propeller" evidence="5">
    <location>
        <begin position="454"/>
        <end position="751"/>
    </location>
</feature>
<feature type="compositionally biased region" description="Acidic residues" evidence="4">
    <location>
        <begin position="815"/>
        <end position="833"/>
    </location>
</feature>
<gene>
    <name evidence="7" type="ORF">LITE_LOCUS6671</name>
</gene>
<organism evidence="7 8">
    <name type="scientific">Linum tenue</name>
    <dbReference type="NCBI Taxonomy" id="586396"/>
    <lineage>
        <taxon>Eukaryota</taxon>
        <taxon>Viridiplantae</taxon>
        <taxon>Streptophyta</taxon>
        <taxon>Embryophyta</taxon>
        <taxon>Tracheophyta</taxon>
        <taxon>Spermatophyta</taxon>
        <taxon>Magnoliopsida</taxon>
        <taxon>eudicotyledons</taxon>
        <taxon>Gunneridae</taxon>
        <taxon>Pentapetalae</taxon>
        <taxon>rosids</taxon>
        <taxon>fabids</taxon>
        <taxon>Malpighiales</taxon>
        <taxon>Linaceae</taxon>
        <taxon>Linum</taxon>
    </lineage>
</organism>
<dbReference type="GO" id="GO:0003735">
    <property type="term" value="F:structural constituent of ribosome"/>
    <property type="evidence" value="ECO:0007669"/>
    <property type="project" value="InterPro"/>
</dbReference>
<dbReference type="GO" id="GO:0006412">
    <property type="term" value="P:translation"/>
    <property type="evidence" value="ECO:0007669"/>
    <property type="project" value="InterPro"/>
</dbReference>
<sequence>MMNWIRSSASVAIERWIRVTVYDGNVERALTVLQRKMQSSGMERLIKRAQMTHLKNSEKRVLAHKNLMDRVKSEDLARKLQGILQKKIRCWKWLGWWKGIREYGSADQPVQQNQTLLVVNFSVDGMSKKKGKKWGSQKSASWKWNDNGNSSHKPSERWKDNTNSSHKPSETWNHYANSGQKPSETQPVEEPTSVYNQIDFDKLAAYTNSPKERDVIAYRLIQLSSSWTPELSPYLVGKISKFDPQTNNIKLVAVPKYPLIPENKLDDEESEVLPETCSLQEDGSLEMDFTSLLEVRAVNPSSAGSVKSNLVNEASPNEVQGTAENGAKNHTSSQEKREATKSPWDEISEALNAKKAELSHEDNNWTVTESSGTNQWSFKALRGKEAKVTQQQDKHRNKMITKILSKMASAAPIRRVPKITKQRMEAAAAASKYPFMLRFCKSPADEPSSLYQLYSPLANEWYSADAPSDLDDAFIHCSNYGWLLLSKEDLFFFFHPSTGNTIYLPGCCWQCNRLSFSAQPTSPDCVVFALTEMYLGSCSVSTAFIRRGETRWTYQEFPNKTMVPRQSNYLYRKKRSLLVAPTSDNRNGGSDRIGRFKLRTNNRCKWSRPIPCQEDFEWASSVSAPVFYRGAFYCLDQYGRLGVLKPPIKKQKKDKEELSMSWTLLHTKHWAFSADDHSKSYLVGGGEHLIAVVVGSRGESIRVLKFNENLKVWQCIPHLKGQVVFLSSPSSITMSCKELGVPWLDNTIHFARFHEMHNVFYSLSTAKFHLMGNNKYASHDLLGTNIPLNCTWIPNFPYLSDRQLDWSLPNPDAPSLEEEEEITEEEGLVEQEAAEAETERPWIVMSHGEKAEEKITFVDLATGVYHSKETSSMEERLRGKRVYGHGYGRVLLMDLEARDCVLFNTKSMAFDSLPTWEKRENFIYRCCLLHMPADCSEFMVVIFGEAAGEGVAMLCGVGDKEWAISEGGSQVFVAASYRGRIYGIGTPPGSKLRFLEIKLRPNYGVKVIQQIQVMQRSPKGCGDIKRYLVESRGELLFFHQDFAGDFHTNRNAHVILDVRVFKIDVKKMRMEEVEDLGDRAFFFAWSSGAFQFTGSGGFGCCASKFGFKRNAIYLVYPRDSNLYIYDYVDRSVLVTSSCPELEQCSMHQLVMCHQLV</sequence>
<evidence type="ECO:0000256" key="1">
    <source>
        <dbReference type="ARBA" id="ARBA00006640"/>
    </source>
</evidence>
<evidence type="ECO:0008006" key="9">
    <source>
        <dbReference type="Google" id="ProtNLM"/>
    </source>
</evidence>